<gene>
    <name evidence="1" type="ORF">HYFRA_00004977</name>
</gene>
<organism evidence="1 2">
    <name type="scientific">Hymenoscyphus fraxineus</name>
    <dbReference type="NCBI Taxonomy" id="746836"/>
    <lineage>
        <taxon>Eukaryota</taxon>
        <taxon>Fungi</taxon>
        <taxon>Dikarya</taxon>
        <taxon>Ascomycota</taxon>
        <taxon>Pezizomycotina</taxon>
        <taxon>Leotiomycetes</taxon>
        <taxon>Helotiales</taxon>
        <taxon>Helotiaceae</taxon>
        <taxon>Hymenoscyphus</taxon>
    </lineage>
</organism>
<accession>A0A9N9KLV3</accession>
<evidence type="ECO:0000313" key="2">
    <source>
        <dbReference type="Proteomes" id="UP000696280"/>
    </source>
</evidence>
<dbReference type="EMBL" id="CAJVRL010000002">
    <property type="protein sequence ID" value="CAG8949351.1"/>
    <property type="molecule type" value="Genomic_DNA"/>
</dbReference>
<keyword evidence="2" id="KW-1185">Reference proteome</keyword>
<dbReference type="AlphaFoldDB" id="A0A9N9KLV3"/>
<evidence type="ECO:0000313" key="1">
    <source>
        <dbReference type="EMBL" id="CAG8949351.1"/>
    </source>
</evidence>
<comment type="caution">
    <text evidence="1">The sequence shown here is derived from an EMBL/GenBank/DDBJ whole genome shotgun (WGS) entry which is preliminary data.</text>
</comment>
<name>A0A9N9KLV3_9HELO</name>
<dbReference type="Proteomes" id="UP000696280">
    <property type="component" value="Unassembled WGS sequence"/>
</dbReference>
<sequence length="79" mass="8864">MVFNTMRNGLFPPLLHHLSPYSLEKHETTNLDQWSLGHVVLVSHRPAQQLLPQIMVLSLKATEDLGKIGEEAVEEGYGT</sequence>
<reference evidence="1" key="1">
    <citation type="submission" date="2021-07" db="EMBL/GenBank/DDBJ databases">
        <authorList>
            <person name="Durling M."/>
        </authorList>
    </citation>
    <scope>NUCLEOTIDE SEQUENCE</scope>
</reference>
<protein>
    <submittedName>
        <fullName evidence="1">Uncharacterized protein</fullName>
    </submittedName>
</protein>
<proteinExistence type="predicted"/>